<keyword evidence="3" id="KW-0863">Zinc-finger</keyword>
<dbReference type="GO" id="GO:0008270">
    <property type="term" value="F:zinc ion binding"/>
    <property type="evidence" value="ECO:0007669"/>
    <property type="project" value="UniProtKB-KW"/>
</dbReference>
<evidence type="ECO:0000259" key="7">
    <source>
        <dbReference type="Pfam" id="PF05699"/>
    </source>
</evidence>
<dbReference type="PANTHER" id="PTHR46481:SF10">
    <property type="entry name" value="ZINC FINGER BED DOMAIN-CONTAINING PROTEIN 39"/>
    <property type="match status" value="1"/>
</dbReference>
<dbReference type="InterPro" id="IPR008906">
    <property type="entry name" value="HATC_C_dom"/>
</dbReference>
<keyword evidence="2" id="KW-0479">Metal-binding</keyword>
<feature type="compositionally biased region" description="Basic and acidic residues" evidence="6">
    <location>
        <begin position="1"/>
        <end position="11"/>
    </location>
</feature>
<dbReference type="GO" id="GO:0046983">
    <property type="term" value="F:protein dimerization activity"/>
    <property type="evidence" value="ECO:0007669"/>
    <property type="project" value="InterPro"/>
</dbReference>
<organism evidence="8 9">
    <name type="scientific">Rhizoctonia solani</name>
    <dbReference type="NCBI Taxonomy" id="456999"/>
    <lineage>
        <taxon>Eukaryota</taxon>
        <taxon>Fungi</taxon>
        <taxon>Dikarya</taxon>
        <taxon>Basidiomycota</taxon>
        <taxon>Agaricomycotina</taxon>
        <taxon>Agaricomycetes</taxon>
        <taxon>Cantharellales</taxon>
        <taxon>Ceratobasidiaceae</taxon>
        <taxon>Rhizoctonia</taxon>
    </lineage>
</organism>
<dbReference type="InterPro" id="IPR012337">
    <property type="entry name" value="RNaseH-like_sf"/>
</dbReference>
<dbReference type="EMBL" id="CYGV01001278">
    <property type="protein sequence ID" value="CUA72031.1"/>
    <property type="molecule type" value="Genomic_DNA"/>
</dbReference>
<feature type="region of interest" description="Disordered" evidence="6">
    <location>
        <begin position="1"/>
        <end position="24"/>
    </location>
</feature>
<keyword evidence="9" id="KW-1185">Reference proteome</keyword>
<evidence type="ECO:0000313" key="9">
    <source>
        <dbReference type="Proteomes" id="UP000044841"/>
    </source>
</evidence>
<reference evidence="8 9" key="1">
    <citation type="submission" date="2015-07" db="EMBL/GenBank/DDBJ databases">
        <authorList>
            <person name="Noorani M."/>
        </authorList>
    </citation>
    <scope>NUCLEOTIDE SEQUENCE [LARGE SCALE GENOMIC DNA]</scope>
    <source>
        <strain evidence="8">BBA 69670</strain>
    </source>
</reference>
<evidence type="ECO:0000256" key="3">
    <source>
        <dbReference type="ARBA" id="ARBA00022771"/>
    </source>
</evidence>
<evidence type="ECO:0000256" key="5">
    <source>
        <dbReference type="ARBA" id="ARBA00023242"/>
    </source>
</evidence>
<evidence type="ECO:0000256" key="1">
    <source>
        <dbReference type="ARBA" id="ARBA00004123"/>
    </source>
</evidence>
<evidence type="ECO:0000313" key="8">
    <source>
        <dbReference type="EMBL" id="CUA72031.1"/>
    </source>
</evidence>
<dbReference type="GO" id="GO:0005634">
    <property type="term" value="C:nucleus"/>
    <property type="evidence" value="ECO:0007669"/>
    <property type="project" value="UniProtKB-SubCell"/>
</dbReference>
<protein>
    <submittedName>
        <fullName evidence="8">Putative AC transposase</fullName>
    </submittedName>
</protein>
<dbReference type="SUPFAM" id="SSF53098">
    <property type="entry name" value="Ribonuclease H-like"/>
    <property type="match status" value="1"/>
</dbReference>
<dbReference type="PANTHER" id="PTHR46481">
    <property type="entry name" value="ZINC FINGER BED DOMAIN-CONTAINING PROTEIN 4"/>
    <property type="match status" value="1"/>
</dbReference>
<evidence type="ECO:0000256" key="6">
    <source>
        <dbReference type="SAM" id="MobiDB-lite"/>
    </source>
</evidence>
<dbReference type="Pfam" id="PF05699">
    <property type="entry name" value="Dimer_Tnp_hAT"/>
    <property type="match status" value="1"/>
</dbReference>
<dbReference type="Proteomes" id="UP000044841">
    <property type="component" value="Unassembled WGS sequence"/>
</dbReference>
<proteinExistence type="predicted"/>
<comment type="subcellular location">
    <subcellularLocation>
        <location evidence="1">Nucleus</location>
    </subcellularLocation>
</comment>
<dbReference type="InterPro" id="IPR052035">
    <property type="entry name" value="ZnF_BED_domain_contain"/>
</dbReference>
<feature type="domain" description="HAT C-terminal dimerisation" evidence="7">
    <location>
        <begin position="776"/>
        <end position="858"/>
    </location>
</feature>
<keyword evidence="4" id="KW-0862">Zinc</keyword>
<sequence>MFRVPKSNDHVDEPEEGSSPEHPIVMEGVKTDDFVALLKVLYARNPIAFPSHFSTHQPEPDASLIIPAFRLANMWNFSDLRAFLLPLAEKHLTDIDKILFAREFDIKNWLAPAHIRLCQREEKLTTEEARKLGVDSLLLITRLGGQGSSKSKLTSGHRYCTTCIGLTYYGGSGYTCNGCQGSSGCWGDFYYNGAGTVMTGSQPNPSLEAEVTNLGDALVRKVSQNHTVSAGEAREYSPTRLRALIALWCARNHRPFELFRDDLFTAIVNELRPGTSLPDPSTISRDVRNIYFDNKDAIRQYFRQVDHIHLAMDGWTAPTSRSYLGVVAIWQLAGKLHRAILEFILLTKRHTGEYLAQQTAECLNKYGLGPKLLTVCMDNASNNNTFTVELQKRFPSFGGPRFRGRCGAHIVNLMAKAYLSIFSKPENRKRITKGGETAHTSPKRHRITDNPTNHVSAKEIEAIHAGSDSESEGEEGPVDDIDEDKAEYDNATVKASVNSAFLEVENVHGIVISPSNRQAAQQLLPKIAGLANRAKRSPLVQQKFEQYVAATSGSGRSQHPSLPCSVATRWNTELISIRGHVQRRAAVKLLTADRELPLKRFQLTDAQWELGEQLVVELKAFERLTQLFSETQVPLIHQVIPVLLKLRDRLYGTIGKSDQQIHPLLRVASHAALKVFDKYMRLFEDASIYWVALVMCPHYKLEWFRLRQYSESDIQRIKELLNSTFEHVTQTRGEARSDGAQDIDLVHSDSDQTLADGWLSDDEIGLEPTPACRDTLQDYLSAPLVPVETLRRGGLLVYWDGQLKYTPRVAKFALSILSSPASSVDAERAFSGGRLTINHLQHSMGDVTFEAKMAVGSWFNTPLLPSVDTAASIVEKKARH</sequence>
<name>A0A0K6G0H0_9AGAM</name>
<evidence type="ECO:0000256" key="2">
    <source>
        <dbReference type="ARBA" id="ARBA00022723"/>
    </source>
</evidence>
<dbReference type="AlphaFoldDB" id="A0A0K6G0H0"/>
<keyword evidence="5" id="KW-0539">Nucleus</keyword>
<gene>
    <name evidence="8" type="ORF">RSOLAG22IIIB_04892</name>
</gene>
<accession>A0A0K6G0H0</accession>
<feature type="region of interest" description="Disordered" evidence="6">
    <location>
        <begin position="429"/>
        <end position="455"/>
    </location>
</feature>
<evidence type="ECO:0000256" key="4">
    <source>
        <dbReference type="ARBA" id="ARBA00022833"/>
    </source>
</evidence>